<dbReference type="Pfam" id="PF00149">
    <property type="entry name" value="Metallophos"/>
    <property type="match status" value="1"/>
</dbReference>
<dbReference type="PANTHER" id="PTHR37844">
    <property type="entry name" value="SER/THR PROTEIN PHOSPHATASE SUPERFAMILY (AFU_ORTHOLOGUE AFUA_1G14840)"/>
    <property type="match status" value="1"/>
</dbReference>
<evidence type="ECO:0000259" key="2">
    <source>
        <dbReference type="Pfam" id="PF00149"/>
    </source>
</evidence>
<dbReference type="Gene3D" id="3.60.21.10">
    <property type="match status" value="1"/>
</dbReference>
<reference evidence="4 5" key="1">
    <citation type="submission" date="2020-03" db="EMBL/GenBank/DDBJ databases">
        <title>Draft Genome Sequence of Cudoniella acicularis.</title>
        <authorList>
            <person name="Buettner E."/>
            <person name="Kellner H."/>
        </authorList>
    </citation>
    <scope>NUCLEOTIDE SEQUENCE [LARGE SCALE GENOMIC DNA]</scope>
    <source>
        <strain evidence="4 5">DSM 108380</strain>
    </source>
</reference>
<comment type="caution">
    <text evidence="4">The sequence shown here is derived from an EMBL/GenBank/DDBJ whole genome shotgun (WGS) entry which is preliminary data.</text>
</comment>
<feature type="domain" description="Azaphilone pigments biosynthesis cluster protein L N-terminal" evidence="3">
    <location>
        <begin position="281"/>
        <end position="452"/>
    </location>
</feature>
<dbReference type="InterPro" id="IPR031348">
    <property type="entry name" value="PigL_N"/>
</dbReference>
<evidence type="ECO:0000313" key="5">
    <source>
        <dbReference type="Proteomes" id="UP000566819"/>
    </source>
</evidence>
<evidence type="ECO:0008006" key="6">
    <source>
        <dbReference type="Google" id="ProtNLM"/>
    </source>
</evidence>
<dbReference type="PROSITE" id="PS50088">
    <property type="entry name" value="ANK_REPEAT"/>
    <property type="match status" value="3"/>
</dbReference>
<dbReference type="GO" id="GO:0016787">
    <property type="term" value="F:hydrolase activity"/>
    <property type="evidence" value="ECO:0007669"/>
    <property type="project" value="InterPro"/>
</dbReference>
<proteinExistence type="predicted"/>
<feature type="repeat" description="ANK" evidence="1">
    <location>
        <begin position="607"/>
        <end position="639"/>
    </location>
</feature>
<dbReference type="InterPro" id="IPR002110">
    <property type="entry name" value="Ankyrin_rpt"/>
</dbReference>
<dbReference type="Proteomes" id="UP000566819">
    <property type="component" value="Unassembled WGS sequence"/>
</dbReference>
<evidence type="ECO:0000256" key="1">
    <source>
        <dbReference type="PROSITE-ProRule" id="PRU00023"/>
    </source>
</evidence>
<dbReference type="SUPFAM" id="SSF56300">
    <property type="entry name" value="Metallo-dependent phosphatases"/>
    <property type="match status" value="1"/>
</dbReference>
<dbReference type="SUPFAM" id="SSF48403">
    <property type="entry name" value="Ankyrin repeat"/>
    <property type="match status" value="1"/>
</dbReference>
<dbReference type="InterPro" id="IPR036770">
    <property type="entry name" value="Ankyrin_rpt-contain_sf"/>
</dbReference>
<organism evidence="4 5">
    <name type="scientific">Cudoniella acicularis</name>
    <dbReference type="NCBI Taxonomy" id="354080"/>
    <lineage>
        <taxon>Eukaryota</taxon>
        <taxon>Fungi</taxon>
        <taxon>Dikarya</taxon>
        <taxon>Ascomycota</taxon>
        <taxon>Pezizomycotina</taxon>
        <taxon>Leotiomycetes</taxon>
        <taxon>Helotiales</taxon>
        <taxon>Tricladiaceae</taxon>
        <taxon>Cudoniella</taxon>
    </lineage>
</organism>
<keyword evidence="5" id="KW-1185">Reference proteome</keyword>
<accession>A0A8H4VYB3</accession>
<dbReference type="InterPro" id="IPR029052">
    <property type="entry name" value="Metallo-depent_PP-like"/>
</dbReference>
<gene>
    <name evidence="4" type="ORF">G7Y89_g11130</name>
</gene>
<dbReference type="Gene3D" id="1.25.40.20">
    <property type="entry name" value="Ankyrin repeat-containing domain"/>
    <property type="match status" value="1"/>
</dbReference>
<dbReference type="OrthoDB" id="550558at2759"/>
<dbReference type="Pfam" id="PF12796">
    <property type="entry name" value="Ank_2"/>
    <property type="match status" value="2"/>
</dbReference>
<feature type="domain" description="Calcineurin-like phosphoesterase" evidence="2">
    <location>
        <begin position="27"/>
        <end position="249"/>
    </location>
</feature>
<keyword evidence="1" id="KW-0040">ANK repeat</keyword>
<evidence type="ECO:0000313" key="4">
    <source>
        <dbReference type="EMBL" id="KAF4627026.1"/>
    </source>
</evidence>
<dbReference type="PROSITE" id="PS50297">
    <property type="entry name" value="ANK_REP_REGION"/>
    <property type="match status" value="2"/>
</dbReference>
<feature type="repeat" description="ANK" evidence="1">
    <location>
        <begin position="572"/>
        <end position="604"/>
    </location>
</feature>
<feature type="repeat" description="ANK" evidence="1">
    <location>
        <begin position="641"/>
        <end position="673"/>
    </location>
</feature>
<sequence>MCFKLKQLTPVILFLKQTSKKMASVQIISDIHLEAPKSYDVFEITPIAPYLALIGDVGCVKDPEYFSFLEQQLSKFGLIFVLLGNHEPYHSSYAIAKKKLQQFEQDMNTQNKDSKLGKLVFMDQTRFDLSPTITILGCTLFSNILPSQLESVSFGINDFYHIEDWTVEQHNEAHTSDIEWLNAQVRAIAEMEPDRKVIILTHHSPTTSSQAVDPAHAQSKISSGFSSDLSGQPCWTSGNVKVWAFGHTHFNCDFVDGVNGKRVVANQRGYYFILTSVAGGIGIAWRTSKLLYELIEGTIDAPSEVLAVASEVKAFAVVLLSLQQLIQDGGLQEEAMVSLQAPLDNCQDTLTALTVKIQPHIRKTGEAKKSKWRGLTWTFKKDEARNLCNRLAHNKMTLNTVINIMNSSVASQNRKQWKCHAHILSRIKLEANANQVGDRIHLLQKELKARDDKKVVLASVDGRRGSESIQTDGGFALRRFLENESVFDLNLDSLSIIQTDLEATNGLEESTLSNINELETESPDTRSIVGENDSESAQNTTSALFEAVENSDLLAVQTQLDLGASINAVDQIGYTPLHYATEIGSLEIVQTLIERGCEIDERCESSEFATSLHLAVVMNRVEITKAFLEAGADINSKVALTGHNVLQQSVKKGSLACFQLLLDYGADTNIRTDTNCTLLQVMLGGDEQEGDEGDKFPLAKLLIEHRVSCLNEDQTTTPSIFLAARKGFSKITRLLLDNGADANARYLPDLYNVLLSREISMSRERGLLSLGSVKQVLVERYPNQVIILEYELSTRPNKGKLYGYIGSSVVPTPNLKETTSHDLTRYASLNMLSYDTFSKKLDKEEEAAIAKILRLRKQKKFLRARYKDMIRRGL</sequence>
<dbReference type="PRINTS" id="PR01415">
    <property type="entry name" value="ANKYRIN"/>
</dbReference>
<name>A0A8H4VYB3_9HELO</name>
<dbReference type="SMART" id="SM00248">
    <property type="entry name" value="ANK"/>
    <property type="match status" value="5"/>
</dbReference>
<dbReference type="EMBL" id="JAAMPI010001040">
    <property type="protein sequence ID" value="KAF4627026.1"/>
    <property type="molecule type" value="Genomic_DNA"/>
</dbReference>
<protein>
    <recommendedName>
        <fullName evidence="6">Calcineurin-like phosphoesterase domain-containing protein</fullName>
    </recommendedName>
</protein>
<dbReference type="AlphaFoldDB" id="A0A8H4VYB3"/>
<dbReference type="InterPro" id="IPR004843">
    <property type="entry name" value="Calcineurin-like_PHP"/>
</dbReference>
<dbReference type="Pfam" id="PF17111">
    <property type="entry name" value="PigL_N"/>
    <property type="match status" value="1"/>
</dbReference>
<dbReference type="PANTHER" id="PTHR37844:SF2">
    <property type="entry name" value="SER_THR PROTEIN PHOSPHATASE SUPERFAMILY (AFU_ORTHOLOGUE AFUA_1G14840)"/>
    <property type="match status" value="1"/>
</dbReference>
<evidence type="ECO:0000259" key="3">
    <source>
        <dbReference type="Pfam" id="PF17111"/>
    </source>
</evidence>